<dbReference type="GO" id="GO:0046872">
    <property type="term" value="F:metal ion binding"/>
    <property type="evidence" value="ECO:0007669"/>
    <property type="project" value="UniProtKB-KW"/>
</dbReference>
<evidence type="ECO:0000313" key="6">
    <source>
        <dbReference type="Proteomes" id="UP000521872"/>
    </source>
</evidence>
<dbReference type="SUPFAM" id="SSF48056">
    <property type="entry name" value="Di-copper centre-containing domain"/>
    <property type="match status" value="1"/>
</dbReference>
<evidence type="ECO:0000256" key="2">
    <source>
        <dbReference type="ARBA" id="ARBA00023008"/>
    </source>
</evidence>
<keyword evidence="6" id="KW-1185">Reference proteome</keyword>
<keyword evidence="2" id="KW-0186">Copper</keyword>
<dbReference type="InterPro" id="IPR050316">
    <property type="entry name" value="Tyrosinase/Hemocyanin"/>
</dbReference>
<dbReference type="EMBL" id="JAACJL010000046">
    <property type="protein sequence ID" value="KAF4612866.1"/>
    <property type="molecule type" value="Genomic_DNA"/>
</dbReference>
<feature type="domain" description="Tyrosinase copper-binding" evidence="3">
    <location>
        <begin position="90"/>
        <end position="107"/>
    </location>
</feature>
<dbReference type="Gene3D" id="1.10.1280.10">
    <property type="entry name" value="Di-copper center containing domain from catechol oxidase"/>
    <property type="match status" value="1"/>
</dbReference>
<organism evidence="5 6">
    <name type="scientific">Agrocybe pediades</name>
    <dbReference type="NCBI Taxonomy" id="84607"/>
    <lineage>
        <taxon>Eukaryota</taxon>
        <taxon>Fungi</taxon>
        <taxon>Dikarya</taxon>
        <taxon>Basidiomycota</taxon>
        <taxon>Agaricomycotina</taxon>
        <taxon>Agaricomycetes</taxon>
        <taxon>Agaricomycetidae</taxon>
        <taxon>Agaricales</taxon>
        <taxon>Agaricineae</taxon>
        <taxon>Strophariaceae</taxon>
        <taxon>Agrocybe</taxon>
    </lineage>
</organism>
<dbReference type="PROSITE" id="PS00497">
    <property type="entry name" value="TYROSINASE_1"/>
    <property type="match status" value="1"/>
</dbReference>
<evidence type="ECO:0000259" key="3">
    <source>
        <dbReference type="PROSITE" id="PS00497"/>
    </source>
</evidence>
<dbReference type="PRINTS" id="PR00092">
    <property type="entry name" value="TYROSINASE"/>
</dbReference>
<evidence type="ECO:0000256" key="1">
    <source>
        <dbReference type="ARBA" id="ARBA00022723"/>
    </source>
</evidence>
<dbReference type="Proteomes" id="UP000521872">
    <property type="component" value="Unassembled WGS sequence"/>
</dbReference>
<dbReference type="InterPro" id="IPR008922">
    <property type="entry name" value="Di-copper_centre_dom_sf"/>
</dbReference>
<dbReference type="GO" id="GO:0016491">
    <property type="term" value="F:oxidoreductase activity"/>
    <property type="evidence" value="ECO:0007669"/>
    <property type="project" value="InterPro"/>
</dbReference>
<dbReference type="PANTHER" id="PTHR11474:SF126">
    <property type="entry name" value="TYROSINASE-LIKE PROTEIN TYR-1-RELATED"/>
    <property type="match status" value="1"/>
</dbReference>
<proteinExistence type="predicted"/>
<feature type="domain" description="Tyrosinase copper-binding" evidence="4">
    <location>
        <begin position="298"/>
        <end position="309"/>
    </location>
</feature>
<evidence type="ECO:0000259" key="4">
    <source>
        <dbReference type="PROSITE" id="PS00498"/>
    </source>
</evidence>
<gene>
    <name evidence="5" type="ORF">D9613_011198</name>
</gene>
<dbReference type="Pfam" id="PF00264">
    <property type="entry name" value="Tyrosinase"/>
    <property type="match status" value="1"/>
</dbReference>
<name>A0A8H4VJ57_9AGAR</name>
<dbReference type="InterPro" id="IPR002227">
    <property type="entry name" value="Tyrosinase_Cu-bd"/>
</dbReference>
<comment type="caution">
    <text evidence="5">The sequence shown here is derived from an EMBL/GenBank/DDBJ whole genome shotgun (WGS) entry which is preliminary data.</text>
</comment>
<sequence>MAHRSRPGTLGTRMRKNAKDLTPDEFARFIQVLKTMKARTRPGGIVSLYDEFAAMHMGAVELYKYWQRSNADVSTESSYNPSNGPADPAHDNPGFLPWHRQFLLEFESVMQTVDPSVTLPYWDWTDREFTQKLLSPSMMGGNGGHNSTGGAVISGPFSLQEGWSCPLALHRSSWFRFPIFEKQTNFKSKKDEVDPQQLSLGRSIVRYLGDFDDLATTADIIEFSKSYDSCDETLESPRDYDTLGSVRELTPGFRWSLEGGPHMHNQTHDWFGMHTTILQDDQVVGASTMPNVACATLDPMFFLHHANIDRLWAEWQDSGHYGPTQVMGSFNLCGFLIDFNRFYPKTSDHLWVYADMESVLKGQPIRRHVYPEGHNLDDNMWPWNEGRTQTEPDVQAMIPCFPYTISPRDTLDYRLMGYCYDTSKSLAVNNVEPVLVHLPATMNEKTHQVFPLHIQREGRYLIAAKNTGVDHGHLAIKVYKNYEEMSELTFLEHGFHGDHIEPEPDRDETNASTSAVWMLLRGLYYVVVSAKVILEGTDGPTKATVEAMYEIGAATSLDFHLPNIPVVPGVIANPQVPPESCVYIANHRYAPIKLEAERPQYRMTRMKGTHELFGINVSEGVGHLDVRFEGMDALVQLYGPFDLDNDRLPHFDADGRPIEGDALSQLNGRLQIASSEGCCKRTGTGISSFVTPGRYIVLVFHCSVGHKEHQVYKVWYTLDTMAKIRELELNRADVVMPGPGRAFDQLYRISGKNGLPLVTRNGDIFKVNVVTDDDKTQKQVRVAVFAYSSGKILKKEEPKTGQYVSFNEAFWGGDKVSFAFKEDQVIFLRITILNGHNKTKVKSAIDQW</sequence>
<protein>
    <recommendedName>
        <fullName evidence="3 4">Tyrosinase copper-binding domain-containing protein</fullName>
    </recommendedName>
</protein>
<dbReference type="PROSITE" id="PS00498">
    <property type="entry name" value="TYROSINASE_2"/>
    <property type="match status" value="1"/>
</dbReference>
<keyword evidence="1" id="KW-0479">Metal-binding</keyword>
<dbReference type="AlphaFoldDB" id="A0A8H4VJ57"/>
<reference evidence="5 6" key="1">
    <citation type="submission" date="2019-12" db="EMBL/GenBank/DDBJ databases">
        <authorList>
            <person name="Floudas D."/>
            <person name="Bentzer J."/>
            <person name="Ahren D."/>
            <person name="Johansson T."/>
            <person name="Persson P."/>
            <person name="Tunlid A."/>
        </authorList>
    </citation>
    <scope>NUCLEOTIDE SEQUENCE [LARGE SCALE GENOMIC DNA]</scope>
    <source>
        <strain evidence="5 6">CBS 102.39</strain>
    </source>
</reference>
<evidence type="ECO:0000313" key="5">
    <source>
        <dbReference type="EMBL" id="KAF4612866.1"/>
    </source>
</evidence>
<accession>A0A8H4VJ57</accession>
<dbReference type="PANTHER" id="PTHR11474">
    <property type="entry name" value="TYROSINASE FAMILY MEMBER"/>
    <property type="match status" value="1"/>
</dbReference>